<gene>
    <name evidence="11 13" type="primary">pyrH</name>
    <name evidence="13" type="ORF">MM35RIKEN_02020</name>
</gene>
<evidence type="ECO:0000259" key="12">
    <source>
        <dbReference type="Pfam" id="PF00696"/>
    </source>
</evidence>
<sequence length="239" mass="25978">MDEPKYKRVLLKISGEALAGEKHFGLDFGVMGQVADVIKECVEMGVQVGIVIGGGNFWRGVKNGEGYIERTRADHMGMLATAMNCMAMADVLEQKGVDVRVQTALEIKEVAEPYIRARAIRHLEKGRVVIFGCGIGSPFFSTDTAAVLRAAEIGADVILLAKNIDGVYNCDPAKFADAKKFDSITYDDVLAQHLSVMDSTATSLSMDNHIPVLVFALKDPYNIIRALRGEKIGTIVKEA</sequence>
<feature type="binding site" evidence="11">
    <location>
        <position position="171"/>
    </location>
    <ligand>
        <name>ATP</name>
        <dbReference type="ChEBI" id="CHEBI:30616"/>
    </ligand>
</feature>
<dbReference type="Gene3D" id="3.40.1160.10">
    <property type="entry name" value="Acetylglutamate kinase-like"/>
    <property type="match status" value="1"/>
</dbReference>
<dbReference type="GO" id="GO:0033862">
    <property type="term" value="F:UMP kinase activity"/>
    <property type="evidence" value="ECO:0007669"/>
    <property type="project" value="UniProtKB-EC"/>
</dbReference>
<dbReference type="PANTHER" id="PTHR42833">
    <property type="entry name" value="URIDYLATE KINASE"/>
    <property type="match status" value="1"/>
</dbReference>
<dbReference type="GO" id="GO:0005737">
    <property type="term" value="C:cytoplasm"/>
    <property type="evidence" value="ECO:0007669"/>
    <property type="project" value="UniProtKB-SubCell"/>
</dbReference>
<evidence type="ECO:0000256" key="8">
    <source>
        <dbReference type="ARBA" id="ARBA00022840"/>
    </source>
</evidence>
<dbReference type="CDD" id="cd04254">
    <property type="entry name" value="AAK_UMPK-PyrH-Ec"/>
    <property type="match status" value="1"/>
</dbReference>
<evidence type="ECO:0000256" key="1">
    <source>
        <dbReference type="ARBA" id="ARBA00004496"/>
    </source>
</evidence>
<feature type="binding site" evidence="11">
    <location>
        <position position="168"/>
    </location>
    <ligand>
        <name>ATP</name>
        <dbReference type="ChEBI" id="CHEBI:30616"/>
    </ligand>
</feature>
<proteinExistence type="inferred from homology"/>
<dbReference type="AlphaFoldDB" id="A0A810PPL8"/>
<feature type="binding site" evidence="11">
    <location>
        <begin position="12"/>
        <end position="15"/>
    </location>
    <ligand>
        <name>ATP</name>
        <dbReference type="ChEBI" id="CHEBI:30616"/>
    </ligand>
</feature>
<dbReference type="FunFam" id="3.40.1160.10:FF:000001">
    <property type="entry name" value="Uridylate kinase"/>
    <property type="match status" value="1"/>
</dbReference>
<dbReference type="GO" id="GO:0005524">
    <property type="term" value="F:ATP binding"/>
    <property type="evidence" value="ECO:0007669"/>
    <property type="project" value="UniProtKB-KW"/>
</dbReference>
<keyword evidence="6 11" id="KW-0547">Nucleotide-binding</keyword>
<dbReference type="PIRSF" id="PIRSF005650">
    <property type="entry name" value="Uridylate_kin"/>
    <property type="match status" value="1"/>
</dbReference>
<feature type="binding site" evidence="11">
    <location>
        <position position="55"/>
    </location>
    <ligand>
        <name>ATP</name>
        <dbReference type="ChEBI" id="CHEBI:30616"/>
    </ligand>
</feature>
<keyword evidence="9 11" id="KW-0665">Pyrimidine biosynthesis</keyword>
<dbReference type="EC" id="2.7.4.22" evidence="11"/>
<comment type="caution">
    <text evidence="11">Lacks conserved residue(s) required for the propagation of feature annotation.</text>
</comment>
<evidence type="ECO:0000256" key="4">
    <source>
        <dbReference type="ARBA" id="ARBA00022490"/>
    </source>
</evidence>
<dbReference type="EMBL" id="AP023415">
    <property type="protein sequence ID" value="BCK78010.1"/>
    <property type="molecule type" value="Genomic_DNA"/>
</dbReference>
<evidence type="ECO:0000313" key="13">
    <source>
        <dbReference type="EMBL" id="BCK78010.1"/>
    </source>
</evidence>
<dbReference type="GO" id="GO:0006225">
    <property type="term" value="P:UDP biosynthetic process"/>
    <property type="evidence" value="ECO:0007669"/>
    <property type="project" value="TreeGrafter"/>
</dbReference>
<feature type="binding site" evidence="11">
    <location>
        <position position="74"/>
    </location>
    <ligand>
        <name>UMP</name>
        <dbReference type="ChEBI" id="CHEBI:57865"/>
    </ligand>
</feature>
<dbReference type="InterPro" id="IPR001048">
    <property type="entry name" value="Asp/Glu/Uridylate_kinase"/>
</dbReference>
<comment type="catalytic activity">
    <reaction evidence="10 11">
        <text>UMP + ATP = UDP + ADP</text>
        <dbReference type="Rhea" id="RHEA:24400"/>
        <dbReference type="ChEBI" id="CHEBI:30616"/>
        <dbReference type="ChEBI" id="CHEBI:57865"/>
        <dbReference type="ChEBI" id="CHEBI:58223"/>
        <dbReference type="ChEBI" id="CHEBI:456216"/>
        <dbReference type="EC" id="2.7.4.22"/>
    </reaction>
</comment>
<organism evidence="13 14">
    <name type="scientific">Vescimonas fastidiosa</name>
    <dbReference type="NCBI Taxonomy" id="2714353"/>
    <lineage>
        <taxon>Bacteria</taxon>
        <taxon>Bacillati</taxon>
        <taxon>Bacillota</taxon>
        <taxon>Clostridia</taxon>
        <taxon>Eubacteriales</taxon>
        <taxon>Oscillospiraceae</taxon>
        <taxon>Vescimonas</taxon>
    </lineage>
</organism>
<evidence type="ECO:0000256" key="6">
    <source>
        <dbReference type="ARBA" id="ARBA00022741"/>
    </source>
</evidence>
<evidence type="ECO:0000256" key="5">
    <source>
        <dbReference type="ARBA" id="ARBA00022679"/>
    </source>
</evidence>
<evidence type="ECO:0000256" key="11">
    <source>
        <dbReference type="HAMAP-Rule" id="MF_01220"/>
    </source>
</evidence>
<comment type="function">
    <text evidence="11">Catalyzes the reversible phosphorylation of UMP to UDP.</text>
</comment>
<dbReference type="NCBIfam" id="TIGR02075">
    <property type="entry name" value="pyrH_bact"/>
    <property type="match status" value="1"/>
</dbReference>
<dbReference type="UniPathway" id="UPA00159">
    <property type="reaction ID" value="UER00275"/>
</dbReference>
<keyword evidence="4 11" id="KW-0963">Cytoplasm</keyword>
<dbReference type="PANTHER" id="PTHR42833:SF4">
    <property type="entry name" value="URIDYLATE KINASE PUMPKIN, CHLOROPLASTIC"/>
    <property type="match status" value="1"/>
</dbReference>
<feature type="binding site" evidence="11">
    <location>
        <position position="163"/>
    </location>
    <ligand>
        <name>ATP</name>
        <dbReference type="ChEBI" id="CHEBI:30616"/>
    </ligand>
</feature>
<dbReference type="GO" id="GO:0044210">
    <property type="term" value="P:'de novo' CTP biosynthetic process"/>
    <property type="evidence" value="ECO:0007669"/>
    <property type="project" value="UniProtKB-UniRule"/>
</dbReference>
<dbReference type="InterPro" id="IPR015963">
    <property type="entry name" value="Uridylate_kinase_bac"/>
</dbReference>
<comment type="activity regulation">
    <text evidence="11">Inhibited by UTP.</text>
</comment>
<comment type="subunit">
    <text evidence="11">Homohexamer.</text>
</comment>
<evidence type="ECO:0000256" key="3">
    <source>
        <dbReference type="ARBA" id="ARBA00007614"/>
    </source>
</evidence>
<feature type="binding site" evidence="11">
    <location>
        <position position="59"/>
    </location>
    <ligand>
        <name>ATP</name>
        <dbReference type="ChEBI" id="CHEBI:30616"/>
    </ligand>
</feature>
<keyword evidence="8 11" id="KW-0067">ATP-binding</keyword>
<dbReference type="Pfam" id="PF00696">
    <property type="entry name" value="AA_kinase"/>
    <property type="match status" value="1"/>
</dbReference>
<evidence type="ECO:0000256" key="7">
    <source>
        <dbReference type="ARBA" id="ARBA00022777"/>
    </source>
</evidence>
<keyword evidence="5 11" id="KW-0808">Transferase</keyword>
<evidence type="ECO:0000256" key="2">
    <source>
        <dbReference type="ARBA" id="ARBA00004791"/>
    </source>
</evidence>
<dbReference type="HAMAP" id="MF_01220_B">
    <property type="entry name" value="PyrH_B"/>
    <property type="match status" value="1"/>
</dbReference>
<dbReference type="InterPro" id="IPR011817">
    <property type="entry name" value="Uridylate_kinase"/>
</dbReference>
<dbReference type="KEGG" id="vfa:MM35RIKEN_02020"/>
<comment type="subcellular location">
    <subcellularLocation>
        <location evidence="1 11">Cytoplasm</location>
    </subcellularLocation>
</comment>
<comment type="pathway">
    <text evidence="2 11">Pyrimidine metabolism; CTP biosynthesis via de novo pathway; UDP from UMP (UMPK route): step 1/1.</text>
</comment>
<dbReference type="InterPro" id="IPR036393">
    <property type="entry name" value="AceGlu_kinase-like_sf"/>
</dbReference>
<comment type="similarity">
    <text evidence="3 11">Belongs to the UMP kinase family.</text>
</comment>
<reference evidence="13" key="1">
    <citation type="submission" date="2020-09" db="EMBL/GenBank/DDBJ databases">
        <title>New species isolated from human feces.</title>
        <authorList>
            <person name="Kitahara M."/>
            <person name="Shigeno Y."/>
            <person name="Shime M."/>
            <person name="Matsumoto Y."/>
            <person name="Nakamura S."/>
            <person name="Motooka D."/>
            <person name="Fukuoka S."/>
            <person name="Nishikawa H."/>
            <person name="Benno Y."/>
        </authorList>
    </citation>
    <scope>NUCLEOTIDE SEQUENCE</scope>
    <source>
        <strain evidence="13">MM35</strain>
    </source>
</reference>
<dbReference type="RefSeq" id="WP_212818544.1">
    <property type="nucleotide sequence ID" value="NZ_AP023415.1"/>
</dbReference>
<feature type="binding site" evidence="11">
    <location>
        <begin position="135"/>
        <end position="142"/>
    </location>
    <ligand>
        <name>UMP</name>
        <dbReference type="ChEBI" id="CHEBI:57865"/>
    </ligand>
</feature>
<dbReference type="Proteomes" id="UP000681343">
    <property type="component" value="Chromosome"/>
</dbReference>
<protein>
    <recommendedName>
        <fullName evidence="11">Uridylate kinase</fullName>
        <shortName evidence="11">UK</shortName>
        <ecNumber evidence="11">2.7.4.22</ecNumber>
    </recommendedName>
    <alternativeName>
        <fullName evidence="11">Uridine monophosphate kinase</fullName>
        <shortName evidence="11">UMP kinase</shortName>
        <shortName evidence="11">UMPK</shortName>
    </alternativeName>
</protein>
<evidence type="ECO:0000313" key="14">
    <source>
        <dbReference type="Proteomes" id="UP000681343"/>
    </source>
</evidence>
<feature type="domain" description="Aspartate/glutamate/uridylate kinase" evidence="12">
    <location>
        <begin position="7"/>
        <end position="215"/>
    </location>
</feature>
<accession>A0A810PPL8</accession>
<dbReference type="SUPFAM" id="SSF53633">
    <property type="entry name" value="Carbamate kinase-like"/>
    <property type="match status" value="1"/>
</dbReference>
<feature type="binding site" evidence="11">
    <location>
        <position position="54"/>
    </location>
    <ligand>
        <name>UMP</name>
        <dbReference type="ChEBI" id="CHEBI:57865"/>
    </ligand>
</feature>
<evidence type="ECO:0000256" key="9">
    <source>
        <dbReference type="ARBA" id="ARBA00022975"/>
    </source>
</evidence>
<name>A0A810PPL8_9FIRM</name>
<keyword evidence="7 11" id="KW-0418">Kinase</keyword>
<keyword evidence="14" id="KW-1185">Reference proteome</keyword>
<evidence type="ECO:0000256" key="10">
    <source>
        <dbReference type="ARBA" id="ARBA00047767"/>
    </source>
</evidence>